<dbReference type="Proteomes" id="UP000305067">
    <property type="component" value="Unassembled WGS sequence"/>
</dbReference>
<proteinExistence type="predicted"/>
<dbReference type="AlphaFoldDB" id="A0A5C3Q2G2"/>
<evidence type="ECO:0000313" key="2">
    <source>
        <dbReference type="Proteomes" id="UP000305067"/>
    </source>
</evidence>
<gene>
    <name evidence="1" type="ORF">BDV98DRAFT_373832</name>
</gene>
<sequence length="138" mass="15090">MSIAAAAMSTSTSAAGLLFNFAHFQRSCRPSSPTRTLAPFNSAKQLSFRPKFYPKSSISSSYLNTTNMVAPSTKLPTRHGRSLFASASSAVHGFLAPSLRAPHGHRYTSSFSVSCVRNVCRGKRFRRWRALKSSIRGC</sequence>
<dbReference type="EMBL" id="ML178877">
    <property type="protein sequence ID" value="TFK95696.1"/>
    <property type="molecule type" value="Genomic_DNA"/>
</dbReference>
<accession>A0A5C3Q2G2</accession>
<protein>
    <submittedName>
        <fullName evidence="1">Uncharacterized protein</fullName>
    </submittedName>
</protein>
<name>A0A5C3Q2G2_9AGAR</name>
<keyword evidence="2" id="KW-1185">Reference proteome</keyword>
<evidence type="ECO:0000313" key="1">
    <source>
        <dbReference type="EMBL" id="TFK95696.1"/>
    </source>
</evidence>
<reference evidence="1 2" key="1">
    <citation type="journal article" date="2019" name="Nat. Ecol. Evol.">
        <title>Megaphylogeny resolves global patterns of mushroom evolution.</title>
        <authorList>
            <person name="Varga T."/>
            <person name="Krizsan K."/>
            <person name="Foldi C."/>
            <person name="Dima B."/>
            <person name="Sanchez-Garcia M."/>
            <person name="Sanchez-Ramirez S."/>
            <person name="Szollosi G.J."/>
            <person name="Szarkandi J.G."/>
            <person name="Papp V."/>
            <person name="Albert L."/>
            <person name="Andreopoulos W."/>
            <person name="Angelini C."/>
            <person name="Antonin V."/>
            <person name="Barry K.W."/>
            <person name="Bougher N.L."/>
            <person name="Buchanan P."/>
            <person name="Buyck B."/>
            <person name="Bense V."/>
            <person name="Catcheside P."/>
            <person name="Chovatia M."/>
            <person name="Cooper J."/>
            <person name="Damon W."/>
            <person name="Desjardin D."/>
            <person name="Finy P."/>
            <person name="Geml J."/>
            <person name="Haridas S."/>
            <person name="Hughes K."/>
            <person name="Justo A."/>
            <person name="Karasinski D."/>
            <person name="Kautmanova I."/>
            <person name="Kiss B."/>
            <person name="Kocsube S."/>
            <person name="Kotiranta H."/>
            <person name="LaButti K.M."/>
            <person name="Lechner B.E."/>
            <person name="Liimatainen K."/>
            <person name="Lipzen A."/>
            <person name="Lukacs Z."/>
            <person name="Mihaltcheva S."/>
            <person name="Morgado L.N."/>
            <person name="Niskanen T."/>
            <person name="Noordeloos M.E."/>
            <person name="Ohm R.A."/>
            <person name="Ortiz-Santana B."/>
            <person name="Ovrebo C."/>
            <person name="Racz N."/>
            <person name="Riley R."/>
            <person name="Savchenko A."/>
            <person name="Shiryaev A."/>
            <person name="Soop K."/>
            <person name="Spirin V."/>
            <person name="Szebenyi C."/>
            <person name="Tomsovsky M."/>
            <person name="Tulloss R.E."/>
            <person name="Uehling J."/>
            <person name="Grigoriev I.V."/>
            <person name="Vagvolgyi C."/>
            <person name="Papp T."/>
            <person name="Martin F.M."/>
            <person name="Miettinen O."/>
            <person name="Hibbett D.S."/>
            <person name="Nagy L.G."/>
        </authorList>
    </citation>
    <scope>NUCLEOTIDE SEQUENCE [LARGE SCALE GENOMIC DNA]</scope>
    <source>
        <strain evidence="1 2">CBS 309.79</strain>
    </source>
</reference>
<organism evidence="1 2">
    <name type="scientific">Pterulicium gracile</name>
    <dbReference type="NCBI Taxonomy" id="1884261"/>
    <lineage>
        <taxon>Eukaryota</taxon>
        <taxon>Fungi</taxon>
        <taxon>Dikarya</taxon>
        <taxon>Basidiomycota</taxon>
        <taxon>Agaricomycotina</taxon>
        <taxon>Agaricomycetes</taxon>
        <taxon>Agaricomycetidae</taxon>
        <taxon>Agaricales</taxon>
        <taxon>Pleurotineae</taxon>
        <taxon>Pterulaceae</taxon>
        <taxon>Pterulicium</taxon>
    </lineage>
</organism>